<accession>A0ABQ1PTI2</accession>
<organism evidence="1 2">
    <name type="scientific">Enterococcus wangshanyuanii</name>
    <dbReference type="NCBI Taxonomy" id="2005703"/>
    <lineage>
        <taxon>Bacteria</taxon>
        <taxon>Bacillati</taxon>
        <taxon>Bacillota</taxon>
        <taxon>Bacilli</taxon>
        <taxon>Lactobacillales</taxon>
        <taxon>Enterococcaceae</taxon>
        <taxon>Enterococcus</taxon>
    </lineage>
</organism>
<gene>
    <name evidence="1" type="ORF">GCM10011573_35670</name>
</gene>
<evidence type="ECO:0000313" key="1">
    <source>
        <dbReference type="EMBL" id="GGD03050.1"/>
    </source>
</evidence>
<proteinExistence type="predicted"/>
<keyword evidence="2" id="KW-1185">Reference proteome</keyword>
<name>A0ABQ1PTI2_9ENTE</name>
<comment type="caution">
    <text evidence="1">The sequence shown here is derived from an EMBL/GenBank/DDBJ whole genome shotgun (WGS) entry which is preliminary data.</text>
</comment>
<evidence type="ECO:0000313" key="2">
    <source>
        <dbReference type="Proteomes" id="UP000630615"/>
    </source>
</evidence>
<dbReference type="EMBL" id="BMKI01000014">
    <property type="protein sequence ID" value="GGD03050.1"/>
    <property type="molecule type" value="Genomic_DNA"/>
</dbReference>
<dbReference type="Proteomes" id="UP000630615">
    <property type="component" value="Unassembled WGS sequence"/>
</dbReference>
<reference evidence="2" key="1">
    <citation type="journal article" date="2019" name="Int. J. Syst. Evol. Microbiol.">
        <title>The Global Catalogue of Microorganisms (GCM) 10K type strain sequencing project: providing services to taxonomists for standard genome sequencing and annotation.</title>
        <authorList>
            <consortium name="The Broad Institute Genomics Platform"/>
            <consortium name="The Broad Institute Genome Sequencing Center for Infectious Disease"/>
            <person name="Wu L."/>
            <person name="Ma J."/>
        </authorList>
    </citation>
    <scope>NUCLEOTIDE SEQUENCE [LARGE SCALE GENOMIC DNA]</scope>
    <source>
        <strain evidence="2">CGMCC 1.15942</strain>
    </source>
</reference>
<sequence>MDKRAITINKSIDITVLGPRVNLEGYPNIPHFAEFKRDCVQRKVWDTVKNEMYS</sequence>
<protein>
    <submittedName>
        <fullName evidence="1">Uncharacterized protein</fullName>
    </submittedName>
</protein>